<dbReference type="InterPro" id="IPR036388">
    <property type="entry name" value="WH-like_DNA-bd_sf"/>
</dbReference>
<dbReference type="SMART" id="SM00347">
    <property type="entry name" value="HTH_MARR"/>
    <property type="match status" value="1"/>
</dbReference>
<evidence type="ECO:0000313" key="4">
    <source>
        <dbReference type="Proteomes" id="UP000016566"/>
    </source>
</evidence>
<reference evidence="3" key="1">
    <citation type="journal article" date="2013" name="Genome Announc.">
        <title>Draft Genome Sequence of Loktanella cinnabarina LL-001T, Isolated from Deep-Sea Floor Sediment.</title>
        <authorList>
            <person name="Nishi S."/>
            <person name="Tsubouchi T."/>
            <person name="Takaki Y."/>
            <person name="Koyanagi R."/>
            <person name="Satoh N."/>
            <person name="Maruyama T."/>
            <person name="Hatada Y."/>
        </authorList>
    </citation>
    <scope>NUCLEOTIDE SEQUENCE [LARGE SCALE GENOMIC DNA]</scope>
    <source>
        <strain evidence="3">LL-001</strain>
    </source>
</reference>
<feature type="compositionally biased region" description="Low complexity" evidence="1">
    <location>
        <begin position="130"/>
        <end position="145"/>
    </location>
</feature>
<protein>
    <submittedName>
        <fullName evidence="3">Transcriptional regulator, MarR family</fullName>
    </submittedName>
</protein>
<feature type="compositionally biased region" description="Basic residues" evidence="1">
    <location>
        <begin position="112"/>
        <end position="129"/>
    </location>
</feature>
<comment type="caution">
    <text evidence="3">The sequence shown here is derived from an EMBL/GenBank/DDBJ whole genome shotgun (WGS) entry which is preliminary data.</text>
</comment>
<dbReference type="STRING" id="1337093.MBELCI_0775"/>
<keyword evidence="4" id="KW-1185">Reference proteome</keyword>
<feature type="region of interest" description="Disordered" evidence="1">
    <location>
        <begin position="107"/>
        <end position="168"/>
    </location>
</feature>
<proteinExistence type="predicted"/>
<dbReference type="InterPro" id="IPR000835">
    <property type="entry name" value="HTH_MarR-typ"/>
</dbReference>
<accession>U3AIU7</accession>
<feature type="domain" description="HTH marR-type" evidence="2">
    <location>
        <begin position="28"/>
        <end position="137"/>
    </location>
</feature>
<name>U3AIU7_9RHOB</name>
<sequence length="168" mass="18528">MSQPVDNLAITLFSEILAVDQLARNTMSKVLPKGMELSHFSVLNHLAFSGTERSPAQLAKTFHLTRGAMTNTLGKLEWAGWVHIRPDWDDARRKMVAISLPGLRRAMPPWPRSRRSLRGGRAGRGRARPRGASGAARAQASALGRGLERHPLGHDQSVIRSGRRLEVT</sequence>
<dbReference type="Proteomes" id="UP000016566">
    <property type="component" value="Unassembled WGS sequence"/>
</dbReference>
<evidence type="ECO:0000259" key="2">
    <source>
        <dbReference type="SMART" id="SM00347"/>
    </source>
</evidence>
<dbReference type="EMBL" id="BATB01000006">
    <property type="protein sequence ID" value="GAD54723.1"/>
    <property type="molecule type" value="Genomic_DNA"/>
</dbReference>
<dbReference type="Pfam" id="PF12802">
    <property type="entry name" value="MarR_2"/>
    <property type="match status" value="1"/>
</dbReference>
<gene>
    <name evidence="3" type="ORF">MBELCI_0775</name>
</gene>
<dbReference type="SUPFAM" id="SSF46785">
    <property type="entry name" value="Winged helix' DNA-binding domain"/>
    <property type="match status" value="1"/>
</dbReference>
<evidence type="ECO:0000256" key="1">
    <source>
        <dbReference type="SAM" id="MobiDB-lite"/>
    </source>
</evidence>
<dbReference type="eggNOG" id="COG1846">
    <property type="taxonomic scope" value="Bacteria"/>
</dbReference>
<dbReference type="AlphaFoldDB" id="U3AIU7"/>
<organism evidence="3 4">
    <name type="scientific">Limimaricola cinnabarinus LL-001</name>
    <dbReference type="NCBI Taxonomy" id="1337093"/>
    <lineage>
        <taxon>Bacteria</taxon>
        <taxon>Pseudomonadati</taxon>
        <taxon>Pseudomonadota</taxon>
        <taxon>Alphaproteobacteria</taxon>
        <taxon>Rhodobacterales</taxon>
        <taxon>Paracoccaceae</taxon>
        <taxon>Limimaricola</taxon>
    </lineage>
</organism>
<evidence type="ECO:0000313" key="3">
    <source>
        <dbReference type="EMBL" id="GAD54723.1"/>
    </source>
</evidence>
<dbReference type="InterPro" id="IPR036390">
    <property type="entry name" value="WH_DNA-bd_sf"/>
</dbReference>
<dbReference type="Gene3D" id="1.10.10.10">
    <property type="entry name" value="Winged helix-like DNA-binding domain superfamily/Winged helix DNA-binding domain"/>
    <property type="match status" value="1"/>
</dbReference>
<dbReference type="GO" id="GO:0003700">
    <property type="term" value="F:DNA-binding transcription factor activity"/>
    <property type="evidence" value="ECO:0007669"/>
    <property type="project" value="InterPro"/>
</dbReference>